<accession>A0A2A9E7M3</accession>
<dbReference type="OrthoDB" id="5188381at2"/>
<dbReference type="Proteomes" id="UP000225548">
    <property type="component" value="Unassembled WGS sequence"/>
</dbReference>
<keyword evidence="2" id="KW-1185">Reference proteome</keyword>
<evidence type="ECO:0000313" key="1">
    <source>
        <dbReference type="EMBL" id="PFG34843.1"/>
    </source>
</evidence>
<evidence type="ECO:0000313" key="2">
    <source>
        <dbReference type="Proteomes" id="UP000225548"/>
    </source>
</evidence>
<dbReference type="EMBL" id="PDJG01000001">
    <property type="protein sequence ID" value="PFG34843.1"/>
    <property type="molecule type" value="Genomic_DNA"/>
</dbReference>
<name>A0A2A9E7M3_9MICO</name>
<reference evidence="1 2" key="1">
    <citation type="submission" date="2017-10" db="EMBL/GenBank/DDBJ databases">
        <title>Sequencing the genomes of 1000 actinobacteria strains.</title>
        <authorList>
            <person name="Klenk H.-P."/>
        </authorList>
    </citation>
    <scope>NUCLEOTIDE SEQUENCE [LARGE SCALE GENOMIC DNA]</scope>
    <source>
        <strain evidence="1 2">DSM 18966</strain>
    </source>
</reference>
<comment type="caution">
    <text evidence="1">The sequence shown here is derived from an EMBL/GenBank/DDBJ whole genome shotgun (WGS) entry which is preliminary data.</text>
</comment>
<sequence length="121" mass="12752">MDFIVSVKNDTDYAATLTAVTVNGAQWLYTQELTAGQSIANHARVVGMLDTGLPFDGTIVVHYADVAPGPDGADVTIRFSGQDLDGLPLIGYGLDADAFPNADVHLVDDKGSKFLLVTIAN</sequence>
<gene>
    <name evidence="1" type="ORF">ATL42_2771</name>
</gene>
<organism evidence="1 2">
    <name type="scientific">Sanguibacter antarcticus</name>
    <dbReference type="NCBI Taxonomy" id="372484"/>
    <lineage>
        <taxon>Bacteria</taxon>
        <taxon>Bacillati</taxon>
        <taxon>Actinomycetota</taxon>
        <taxon>Actinomycetes</taxon>
        <taxon>Micrococcales</taxon>
        <taxon>Sanguibacteraceae</taxon>
        <taxon>Sanguibacter</taxon>
    </lineage>
</organism>
<proteinExistence type="predicted"/>
<dbReference type="RefSeq" id="WP_098455812.1">
    <property type="nucleotide sequence ID" value="NZ_PDJG01000001.1"/>
</dbReference>
<dbReference type="AlphaFoldDB" id="A0A2A9E7M3"/>
<protein>
    <submittedName>
        <fullName evidence="1">Uncharacterized protein</fullName>
    </submittedName>
</protein>